<evidence type="ECO:0000256" key="4">
    <source>
        <dbReference type="ARBA" id="ARBA00022837"/>
    </source>
</evidence>
<dbReference type="InterPro" id="IPR017850">
    <property type="entry name" value="Alkaline_phosphatase_core_sf"/>
</dbReference>
<comment type="similarity">
    <text evidence="1">Belongs to the sulfatase family.</text>
</comment>
<dbReference type="PANTHER" id="PTHR42693">
    <property type="entry name" value="ARYLSULFATASE FAMILY MEMBER"/>
    <property type="match status" value="1"/>
</dbReference>
<dbReference type="EMBL" id="ABCK01000016">
    <property type="protein sequence ID" value="EDM26437.1"/>
    <property type="molecule type" value="Genomic_DNA"/>
</dbReference>
<dbReference type="OrthoDB" id="9783154at2"/>
<dbReference type="Gene3D" id="3.30.1120.10">
    <property type="match status" value="1"/>
</dbReference>
<evidence type="ECO:0000256" key="5">
    <source>
        <dbReference type="SAM" id="SignalP"/>
    </source>
</evidence>
<dbReference type="PROSITE" id="PS00149">
    <property type="entry name" value="SULFATASE_2"/>
    <property type="match status" value="1"/>
</dbReference>
<dbReference type="AlphaFoldDB" id="A6DPE1"/>
<gene>
    <name evidence="7" type="ORF">LNTAR_05664</name>
</gene>
<dbReference type="Gene3D" id="3.40.720.10">
    <property type="entry name" value="Alkaline Phosphatase, subunit A"/>
    <property type="match status" value="1"/>
</dbReference>
<proteinExistence type="inferred from homology"/>
<dbReference type="InterPro" id="IPR000917">
    <property type="entry name" value="Sulfatase_N"/>
</dbReference>
<name>A6DPE1_9BACT</name>
<dbReference type="GO" id="GO:0046872">
    <property type="term" value="F:metal ion binding"/>
    <property type="evidence" value="ECO:0007669"/>
    <property type="project" value="UniProtKB-KW"/>
</dbReference>
<dbReference type="STRING" id="313628.LNTAR_05664"/>
<dbReference type="PANTHER" id="PTHR42693:SF53">
    <property type="entry name" value="ENDO-4-O-SULFATASE"/>
    <property type="match status" value="1"/>
</dbReference>
<reference evidence="7 8" key="1">
    <citation type="journal article" date="2010" name="J. Bacteriol.">
        <title>Genome sequence of Lentisphaera araneosa HTCC2155T, the type species of the order Lentisphaerales in the phylum Lentisphaerae.</title>
        <authorList>
            <person name="Thrash J.C."/>
            <person name="Cho J.C."/>
            <person name="Vergin K.L."/>
            <person name="Morris R.M."/>
            <person name="Giovannoni S.J."/>
        </authorList>
    </citation>
    <scope>NUCLEOTIDE SEQUENCE [LARGE SCALE GENOMIC DNA]</scope>
    <source>
        <strain evidence="7 8">HTCC2155</strain>
    </source>
</reference>
<dbReference type="eggNOG" id="COG3119">
    <property type="taxonomic scope" value="Bacteria"/>
</dbReference>
<dbReference type="InterPro" id="IPR024607">
    <property type="entry name" value="Sulfatase_CS"/>
</dbReference>
<dbReference type="PROSITE" id="PS00523">
    <property type="entry name" value="SULFATASE_1"/>
    <property type="match status" value="1"/>
</dbReference>
<keyword evidence="3" id="KW-0378">Hydrolase</keyword>
<accession>A6DPE1</accession>
<comment type="caution">
    <text evidence="7">The sequence shown here is derived from an EMBL/GenBank/DDBJ whole genome shotgun (WGS) entry which is preliminary data.</text>
</comment>
<dbReference type="Pfam" id="PF00884">
    <property type="entry name" value="Sulfatase"/>
    <property type="match status" value="1"/>
</dbReference>
<keyword evidence="2" id="KW-0479">Metal-binding</keyword>
<feature type="signal peptide" evidence="5">
    <location>
        <begin position="1"/>
        <end position="21"/>
    </location>
</feature>
<evidence type="ECO:0000313" key="8">
    <source>
        <dbReference type="Proteomes" id="UP000004947"/>
    </source>
</evidence>
<evidence type="ECO:0000256" key="2">
    <source>
        <dbReference type="ARBA" id="ARBA00022723"/>
    </source>
</evidence>
<dbReference type="InterPro" id="IPR050738">
    <property type="entry name" value="Sulfatase"/>
</dbReference>
<dbReference type="RefSeq" id="WP_007279723.1">
    <property type="nucleotide sequence ID" value="NZ_ABCK01000016.1"/>
</dbReference>
<evidence type="ECO:0000256" key="3">
    <source>
        <dbReference type="ARBA" id="ARBA00022801"/>
    </source>
</evidence>
<evidence type="ECO:0000256" key="1">
    <source>
        <dbReference type="ARBA" id="ARBA00008779"/>
    </source>
</evidence>
<organism evidence="7 8">
    <name type="scientific">Lentisphaera araneosa HTCC2155</name>
    <dbReference type="NCBI Taxonomy" id="313628"/>
    <lineage>
        <taxon>Bacteria</taxon>
        <taxon>Pseudomonadati</taxon>
        <taxon>Lentisphaerota</taxon>
        <taxon>Lentisphaeria</taxon>
        <taxon>Lentisphaerales</taxon>
        <taxon>Lentisphaeraceae</taxon>
        <taxon>Lentisphaera</taxon>
    </lineage>
</organism>
<dbReference type="Proteomes" id="UP000004947">
    <property type="component" value="Unassembled WGS sequence"/>
</dbReference>
<evidence type="ECO:0000313" key="7">
    <source>
        <dbReference type="EMBL" id="EDM26437.1"/>
    </source>
</evidence>
<keyword evidence="8" id="KW-1185">Reference proteome</keyword>
<keyword evidence="4" id="KW-0106">Calcium</keyword>
<dbReference type="GO" id="GO:0004065">
    <property type="term" value="F:arylsulfatase activity"/>
    <property type="evidence" value="ECO:0007669"/>
    <property type="project" value="TreeGrafter"/>
</dbReference>
<dbReference type="SUPFAM" id="SSF53649">
    <property type="entry name" value="Alkaline phosphatase-like"/>
    <property type="match status" value="1"/>
</dbReference>
<evidence type="ECO:0000259" key="6">
    <source>
        <dbReference type="Pfam" id="PF00884"/>
    </source>
</evidence>
<protein>
    <submittedName>
        <fullName evidence="7">N-acetylgalactosamine 6-sulfate sulfatase (GALNS)</fullName>
    </submittedName>
</protein>
<feature type="chain" id="PRO_5002694610" evidence="5">
    <location>
        <begin position="22"/>
        <end position="489"/>
    </location>
</feature>
<feature type="domain" description="Sulfatase N-terminal" evidence="6">
    <location>
        <begin position="27"/>
        <end position="332"/>
    </location>
</feature>
<sequence length="489" mass="55576">MNKTLLSIASVLLINFFLIHADDNKKPNIVLLMTDDQGWGQMGFYNHPYLKTPNLDAMAANGLRFDRFYAANAVCSPTRASVLTGRIPQRTGVIDHGFRLRHQEKTLGEALQKAGYATNHIGKWHLDGVGQMGVPILKDDPFGPGTFGFENWLSMTNFYDMDPLMSRNGVFEQFKGDTSDIAVAEAIKYIRAQHEADRPSLTLIWYPSPHYPCRALPEDRAPFENLDLRNGVKSVLAELVAVDRSVGALRSALREMGIEKNTILWFCSDNGGYHGHDIEHGMGGLRGAKGDLYEGGIRVPGIIEWPGHIEPRITKFPACTTDIFPTIASLLNLPKEDFLQPIDGIDLVPVFKKDLPTRDKAMAFFQLHGKLQGYIDNDFKIVSLIDKTTKKRYYELYNIVEDRAETKDLSKELPEKFTQLKADFDKLHKNIEASLKGADYPMPPQIKTIRKPDWVNQPQYEPHFDEFAKHRDYQGQIKKWREKQAQKEK</sequence>
<keyword evidence="5" id="KW-0732">Signal</keyword>